<name>A0ABU0FDT3_9HYPH</name>
<dbReference type="InterPro" id="IPR050093">
    <property type="entry name" value="ABC_SmlMolc_Importer"/>
</dbReference>
<reference evidence="6 7" key="1">
    <citation type="submission" date="2023-07" db="EMBL/GenBank/DDBJ databases">
        <title>Genomic Encyclopedia of Type Strains, Phase IV (KMG-IV): sequencing the most valuable type-strain genomes for metagenomic binning, comparative biology and taxonomic classification.</title>
        <authorList>
            <person name="Goeker M."/>
        </authorList>
    </citation>
    <scope>NUCLEOTIDE SEQUENCE [LARGE SCALE GENOMIC DNA]</scope>
    <source>
        <strain evidence="6 7">DSM 5896</strain>
    </source>
</reference>
<evidence type="ECO:0000256" key="2">
    <source>
        <dbReference type="ARBA" id="ARBA00022448"/>
    </source>
</evidence>
<dbReference type="Pfam" id="PF00005">
    <property type="entry name" value="ABC_tran"/>
    <property type="match status" value="1"/>
</dbReference>
<organism evidence="6 7">
    <name type="scientific">Labrys monachus</name>
    <dbReference type="NCBI Taxonomy" id="217067"/>
    <lineage>
        <taxon>Bacteria</taxon>
        <taxon>Pseudomonadati</taxon>
        <taxon>Pseudomonadota</taxon>
        <taxon>Alphaproteobacteria</taxon>
        <taxon>Hyphomicrobiales</taxon>
        <taxon>Xanthobacteraceae</taxon>
        <taxon>Labrys</taxon>
    </lineage>
</organism>
<dbReference type="InterPro" id="IPR008995">
    <property type="entry name" value="Mo/tungstate-bd_C_term_dom"/>
</dbReference>
<dbReference type="SUPFAM" id="SSF52540">
    <property type="entry name" value="P-loop containing nucleoside triphosphate hydrolases"/>
    <property type="match status" value="1"/>
</dbReference>
<evidence type="ECO:0000313" key="7">
    <source>
        <dbReference type="Proteomes" id="UP001237448"/>
    </source>
</evidence>
<evidence type="ECO:0000313" key="6">
    <source>
        <dbReference type="EMBL" id="MDQ0392768.1"/>
    </source>
</evidence>
<dbReference type="InterPro" id="IPR017871">
    <property type="entry name" value="ABC_transporter-like_CS"/>
</dbReference>
<keyword evidence="4 6" id="KW-0067">ATP-binding</keyword>
<sequence length="343" mass="35885">MAELVIEGLAKSFGGRQVLSAIDLTVPSGSLLAILGASGSGKTTLLRLICGFEQAEAGSIRIDGRPVAGKGLHEPPERRRIGYVAQEGALFPHLDVAANIVFGLPRRQRAARHRVAELLDMVGLPAGFASRQPHQLSGGEQQRVALARALAPEPRLVLLDEPFSSLDTALRAETREAVAAALAAAGATAVLVTHDQPEALSMADPVAVLRGGRLIQVATPEELYRRPVDAALARFVGEAVLLPGLSDGVSVRCSLGQLTLAAGMPEGPVEVLVRPEQIRLGTAHPVRARVCGVRYFGHDASIRLETADGGTLSVRLSGHAVPKIGEEVALAVEGEVVAYRAAG</sequence>
<protein>
    <submittedName>
        <fullName evidence="6">Iron(III) transport system ATP-binding protein</fullName>
    </submittedName>
</protein>
<dbReference type="PANTHER" id="PTHR42781:SF4">
    <property type="entry name" value="SPERMIDINE_PUTRESCINE IMPORT ATP-BINDING PROTEIN POTA"/>
    <property type="match status" value="1"/>
</dbReference>
<evidence type="ECO:0000259" key="5">
    <source>
        <dbReference type="PROSITE" id="PS50893"/>
    </source>
</evidence>
<keyword evidence="3" id="KW-0547">Nucleotide-binding</keyword>
<dbReference type="SMART" id="SM00382">
    <property type="entry name" value="AAA"/>
    <property type="match status" value="1"/>
</dbReference>
<dbReference type="GO" id="GO:0005524">
    <property type="term" value="F:ATP binding"/>
    <property type="evidence" value="ECO:0007669"/>
    <property type="project" value="UniProtKB-KW"/>
</dbReference>
<dbReference type="InterPro" id="IPR013611">
    <property type="entry name" value="Transp-assoc_OB_typ2"/>
</dbReference>
<dbReference type="SUPFAM" id="SSF50331">
    <property type="entry name" value="MOP-like"/>
    <property type="match status" value="1"/>
</dbReference>
<dbReference type="Pfam" id="PF08402">
    <property type="entry name" value="TOBE_2"/>
    <property type="match status" value="1"/>
</dbReference>
<dbReference type="Gene3D" id="3.40.50.300">
    <property type="entry name" value="P-loop containing nucleotide triphosphate hydrolases"/>
    <property type="match status" value="1"/>
</dbReference>
<evidence type="ECO:0000256" key="3">
    <source>
        <dbReference type="ARBA" id="ARBA00022741"/>
    </source>
</evidence>
<evidence type="ECO:0000256" key="4">
    <source>
        <dbReference type="ARBA" id="ARBA00022840"/>
    </source>
</evidence>
<dbReference type="EMBL" id="JAUSVK010000001">
    <property type="protein sequence ID" value="MDQ0392768.1"/>
    <property type="molecule type" value="Genomic_DNA"/>
</dbReference>
<dbReference type="InterPro" id="IPR003593">
    <property type="entry name" value="AAA+_ATPase"/>
</dbReference>
<dbReference type="PROSITE" id="PS00211">
    <property type="entry name" value="ABC_TRANSPORTER_1"/>
    <property type="match status" value="1"/>
</dbReference>
<proteinExistence type="inferred from homology"/>
<comment type="caution">
    <text evidence="6">The sequence shown here is derived from an EMBL/GenBank/DDBJ whole genome shotgun (WGS) entry which is preliminary data.</text>
</comment>
<dbReference type="RefSeq" id="WP_307427153.1">
    <property type="nucleotide sequence ID" value="NZ_JAUSVK010000001.1"/>
</dbReference>
<dbReference type="PROSITE" id="PS50893">
    <property type="entry name" value="ABC_TRANSPORTER_2"/>
    <property type="match status" value="1"/>
</dbReference>
<evidence type="ECO:0000256" key="1">
    <source>
        <dbReference type="ARBA" id="ARBA00005417"/>
    </source>
</evidence>
<keyword evidence="7" id="KW-1185">Reference proteome</keyword>
<dbReference type="PANTHER" id="PTHR42781">
    <property type="entry name" value="SPERMIDINE/PUTRESCINE IMPORT ATP-BINDING PROTEIN POTA"/>
    <property type="match status" value="1"/>
</dbReference>
<dbReference type="InterPro" id="IPR003439">
    <property type="entry name" value="ABC_transporter-like_ATP-bd"/>
</dbReference>
<keyword evidence="2" id="KW-0813">Transport</keyword>
<dbReference type="Proteomes" id="UP001237448">
    <property type="component" value="Unassembled WGS sequence"/>
</dbReference>
<feature type="domain" description="ABC transporter" evidence="5">
    <location>
        <begin position="4"/>
        <end position="236"/>
    </location>
</feature>
<comment type="similarity">
    <text evidence="1">Belongs to the ABC transporter superfamily.</text>
</comment>
<accession>A0ABU0FDT3</accession>
<dbReference type="InterPro" id="IPR027417">
    <property type="entry name" value="P-loop_NTPase"/>
</dbReference>
<gene>
    <name evidence="6" type="ORF">J3R73_002560</name>
</gene>